<feature type="compositionally biased region" description="Basic and acidic residues" evidence="1">
    <location>
        <begin position="87"/>
        <end position="96"/>
    </location>
</feature>
<feature type="compositionally biased region" description="Basic and acidic residues" evidence="1">
    <location>
        <begin position="60"/>
        <end position="72"/>
    </location>
</feature>
<reference evidence="2 3" key="1">
    <citation type="journal article" date="2021" name="Elife">
        <title>Chloroplast acquisition without the gene transfer in kleptoplastic sea slugs, Plakobranchus ocellatus.</title>
        <authorList>
            <person name="Maeda T."/>
            <person name="Takahashi S."/>
            <person name="Yoshida T."/>
            <person name="Shimamura S."/>
            <person name="Takaki Y."/>
            <person name="Nagai Y."/>
            <person name="Toyoda A."/>
            <person name="Suzuki Y."/>
            <person name="Arimoto A."/>
            <person name="Ishii H."/>
            <person name="Satoh N."/>
            <person name="Nishiyama T."/>
            <person name="Hasebe M."/>
            <person name="Maruyama T."/>
            <person name="Minagawa J."/>
            <person name="Obokata J."/>
            <person name="Shigenobu S."/>
        </authorList>
    </citation>
    <scope>NUCLEOTIDE SEQUENCE [LARGE SCALE GENOMIC DNA]</scope>
</reference>
<sequence>MVISDMTSTEQPVNRAHVDIRCRLVHTMPCGVGCHESGGGGNSAVFTQVQNHSAKEIKAENRDDMLRHPGSDKRHKIHFPPASSGKQWEDLDSKID</sequence>
<dbReference type="AlphaFoldDB" id="A0AAV4E0K5"/>
<protein>
    <submittedName>
        <fullName evidence="2">Uncharacterized protein</fullName>
    </submittedName>
</protein>
<proteinExistence type="predicted"/>
<organism evidence="2 3">
    <name type="scientific">Plakobranchus ocellatus</name>
    <dbReference type="NCBI Taxonomy" id="259542"/>
    <lineage>
        <taxon>Eukaryota</taxon>
        <taxon>Metazoa</taxon>
        <taxon>Spiralia</taxon>
        <taxon>Lophotrochozoa</taxon>
        <taxon>Mollusca</taxon>
        <taxon>Gastropoda</taxon>
        <taxon>Heterobranchia</taxon>
        <taxon>Euthyneura</taxon>
        <taxon>Panpulmonata</taxon>
        <taxon>Sacoglossa</taxon>
        <taxon>Placobranchoidea</taxon>
        <taxon>Plakobranchidae</taxon>
        <taxon>Plakobranchus</taxon>
    </lineage>
</organism>
<feature type="region of interest" description="Disordered" evidence="1">
    <location>
        <begin position="60"/>
        <end position="96"/>
    </location>
</feature>
<accession>A0AAV4E0K5</accession>
<dbReference type="EMBL" id="BLXT01008499">
    <property type="protein sequence ID" value="GFO49775.1"/>
    <property type="molecule type" value="Genomic_DNA"/>
</dbReference>
<evidence type="ECO:0000256" key="1">
    <source>
        <dbReference type="SAM" id="MobiDB-lite"/>
    </source>
</evidence>
<evidence type="ECO:0000313" key="2">
    <source>
        <dbReference type="EMBL" id="GFO49775.1"/>
    </source>
</evidence>
<dbReference type="Proteomes" id="UP000735302">
    <property type="component" value="Unassembled WGS sequence"/>
</dbReference>
<evidence type="ECO:0000313" key="3">
    <source>
        <dbReference type="Proteomes" id="UP000735302"/>
    </source>
</evidence>
<gene>
    <name evidence="2" type="ORF">PoB_007628000</name>
</gene>
<comment type="caution">
    <text evidence="2">The sequence shown here is derived from an EMBL/GenBank/DDBJ whole genome shotgun (WGS) entry which is preliminary data.</text>
</comment>
<keyword evidence="3" id="KW-1185">Reference proteome</keyword>
<name>A0AAV4E0K5_9GAST</name>